<dbReference type="OrthoDB" id="1931982at2759"/>
<proteinExistence type="predicted"/>
<dbReference type="Proteomes" id="UP000825935">
    <property type="component" value="Chromosome 31"/>
</dbReference>
<organism evidence="1 2">
    <name type="scientific">Ceratopteris richardii</name>
    <name type="common">Triangle waterfern</name>
    <dbReference type="NCBI Taxonomy" id="49495"/>
    <lineage>
        <taxon>Eukaryota</taxon>
        <taxon>Viridiplantae</taxon>
        <taxon>Streptophyta</taxon>
        <taxon>Embryophyta</taxon>
        <taxon>Tracheophyta</taxon>
        <taxon>Polypodiopsida</taxon>
        <taxon>Polypodiidae</taxon>
        <taxon>Polypodiales</taxon>
        <taxon>Pteridineae</taxon>
        <taxon>Pteridaceae</taxon>
        <taxon>Parkerioideae</taxon>
        <taxon>Ceratopteris</taxon>
    </lineage>
</organism>
<dbReference type="AlphaFoldDB" id="A0A8T2QZB7"/>
<name>A0A8T2QZB7_CERRI</name>
<evidence type="ECO:0000313" key="2">
    <source>
        <dbReference type="Proteomes" id="UP000825935"/>
    </source>
</evidence>
<dbReference type="EMBL" id="CM035436">
    <property type="protein sequence ID" value="KAH7288673.1"/>
    <property type="molecule type" value="Genomic_DNA"/>
</dbReference>
<protein>
    <submittedName>
        <fullName evidence="1">Uncharacterized protein</fullName>
    </submittedName>
</protein>
<sequence length="147" mass="16218">MAVVMKARALATMKVMVCLALYIMVVCALRSSLCAYGRAIDSVRIPERGWHRHLQDLGHLQECRCQHCPCLYDNDEKCHLCFECDQTTTNTHKPGGSGSFGPMAAEAFGADESSNYSRSAPSAERQYDGADLGQPCCSTNSCCYFQF</sequence>
<accession>A0A8T2QZB7</accession>
<gene>
    <name evidence="1" type="ORF">KP509_31G036300</name>
</gene>
<keyword evidence="2" id="KW-1185">Reference proteome</keyword>
<comment type="caution">
    <text evidence="1">The sequence shown here is derived from an EMBL/GenBank/DDBJ whole genome shotgun (WGS) entry which is preliminary data.</text>
</comment>
<reference evidence="1" key="1">
    <citation type="submission" date="2021-08" db="EMBL/GenBank/DDBJ databases">
        <title>WGS assembly of Ceratopteris richardii.</title>
        <authorList>
            <person name="Marchant D.B."/>
            <person name="Chen G."/>
            <person name="Jenkins J."/>
            <person name="Shu S."/>
            <person name="Leebens-Mack J."/>
            <person name="Grimwood J."/>
            <person name="Schmutz J."/>
            <person name="Soltis P."/>
            <person name="Soltis D."/>
            <person name="Chen Z.-H."/>
        </authorList>
    </citation>
    <scope>NUCLEOTIDE SEQUENCE</scope>
    <source>
        <strain evidence="1">Whitten #5841</strain>
        <tissue evidence="1">Leaf</tissue>
    </source>
</reference>
<evidence type="ECO:0000313" key="1">
    <source>
        <dbReference type="EMBL" id="KAH7288673.1"/>
    </source>
</evidence>